<organism evidence="2 3">
    <name type="scientific">Penicilliopsis zonata CBS 506.65</name>
    <dbReference type="NCBI Taxonomy" id="1073090"/>
    <lineage>
        <taxon>Eukaryota</taxon>
        <taxon>Fungi</taxon>
        <taxon>Dikarya</taxon>
        <taxon>Ascomycota</taxon>
        <taxon>Pezizomycotina</taxon>
        <taxon>Eurotiomycetes</taxon>
        <taxon>Eurotiomycetidae</taxon>
        <taxon>Eurotiales</taxon>
        <taxon>Aspergillaceae</taxon>
        <taxon>Penicilliopsis</taxon>
    </lineage>
</organism>
<feature type="compositionally biased region" description="Basic and acidic residues" evidence="1">
    <location>
        <begin position="94"/>
        <end position="103"/>
    </location>
</feature>
<reference evidence="3" key="1">
    <citation type="journal article" date="2017" name="Genome Biol.">
        <title>Comparative genomics reveals high biological diversity and specific adaptations in the industrially and medically important fungal genus Aspergillus.</title>
        <authorList>
            <person name="de Vries R.P."/>
            <person name="Riley R."/>
            <person name="Wiebenga A."/>
            <person name="Aguilar-Osorio G."/>
            <person name="Amillis S."/>
            <person name="Uchima C.A."/>
            <person name="Anderluh G."/>
            <person name="Asadollahi M."/>
            <person name="Askin M."/>
            <person name="Barry K."/>
            <person name="Battaglia E."/>
            <person name="Bayram O."/>
            <person name="Benocci T."/>
            <person name="Braus-Stromeyer S.A."/>
            <person name="Caldana C."/>
            <person name="Canovas D."/>
            <person name="Cerqueira G.C."/>
            <person name="Chen F."/>
            <person name="Chen W."/>
            <person name="Choi C."/>
            <person name="Clum A."/>
            <person name="Dos Santos R.A."/>
            <person name="Damasio A.R."/>
            <person name="Diallinas G."/>
            <person name="Emri T."/>
            <person name="Fekete E."/>
            <person name="Flipphi M."/>
            <person name="Freyberg S."/>
            <person name="Gallo A."/>
            <person name="Gournas C."/>
            <person name="Habgood R."/>
            <person name="Hainaut M."/>
            <person name="Harispe M.L."/>
            <person name="Henrissat B."/>
            <person name="Hilden K.S."/>
            <person name="Hope R."/>
            <person name="Hossain A."/>
            <person name="Karabika E."/>
            <person name="Karaffa L."/>
            <person name="Karanyi Z."/>
            <person name="Krasevec N."/>
            <person name="Kuo A."/>
            <person name="Kusch H."/>
            <person name="LaButti K."/>
            <person name="Lagendijk E.L."/>
            <person name="Lapidus A."/>
            <person name="Levasseur A."/>
            <person name="Lindquist E."/>
            <person name="Lipzen A."/>
            <person name="Logrieco A.F."/>
            <person name="MacCabe A."/>
            <person name="Maekelae M.R."/>
            <person name="Malavazi I."/>
            <person name="Melin P."/>
            <person name="Meyer V."/>
            <person name="Mielnichuk N."/>
            <person name="Miskei M."/>
            <person name="Molnar A.P."/>
            <person name="Mule G."/>
            <person name="Ngan C.Y."/>
            <person name="Orejas M."/>
            <person name="Orosz E."/>
            <person name="Ouedraogo J.P."/>
            <person name="Overkamp K.M."/>
            <person name="Park H.-S."/>
            <person name="Perrone G."/>
            <person name="Piumi F."/>
            <person name="Punt P.J."/>
            <person name="Ram A.F."/>
            <person name="Ramon A."/>
            <person name="Rauscher S."/>
            <person name="Record E."/>
            <person name="Riano-Pachon D.M."/>
            <person name="Robert V."/>
            <person name="Roehrig J."/>
            <person name="Ruller R."/>
            <person name="Salamov A."/>
            <person name="Salih N.S."/>
            <person name="Samson R.A."/>
            <person name="Sandor E."/>
            <person name="Sanguinetti M."/>
            <person name="Schuetze T."/>
            <person name="Sepcic K."/>
            <person name="Shelest E."/>
            <person name="Sherlock G."/>
            <person name="Sophianopoulou V."/>
            <person name="Squina F.M."/>
            <person name="Sun H."/>
            <person name="Susca A."/>
            <person name="Todd R.B."/>
            <person name="Tsang A."/>
            <person name="Unkles S.E."/>
            <person name="van de Wiele N."/>
            <person name="van Rossen-Uffink D."/>
            <person name="Oliveira J.V."/>
            <person name="Vesth T.C."/>
            <person name="Visser J."/>
            <person name="Yu J.-H."/>
            <person name="Zhou M."/>
            <person name="Andersen M.R."/>
            <person name="Archer D.B."/>
            <person name="Baker S.E."/>
            <person name="Benoit I."/>
            <person name="Brakhage A.A."/>
            <person name="Braus G.H."/>
            <person name="Fischer R."/>
            <person name="Frisvad J.C."/>
            <person name="Goldman G.H."/>
            <person name="Houbraken J."/>
            <person name="Oakley B."/>
            <person name="Pocsi I."/>
            <person name="Scazzocchio C."/>
            <person name="Seiboth B."/>
            <person name="vanKuyk P.A."/>
            <person name="Wortman J."/>
            <person name="Dyer P.S."/>
            <person name="Grigoriev I.V."/>
        </authorList>
    </citation>
    <scope>NUCLEOTIDE SEQUENCE [LARGE SCALE GENOMIC DNA]</scope>
    <source>
        <strain evidence="3">CBS 506.65</strain>
    </source>
</reference>
<feature type="compositionally biased region" description="Low complexity" evidence="1">
    <location>
        <begin position="609"/>
        <end position="632"/>
    </location>
</feature>
<dbReference type="PANTHER" id="PTHR38887">
    <property type="entry name" value="CHROMOSOME 21, WHOLE GENOME SHOTGUN SEQUENCE"/>
    <property type="match status" value="1"/>
</dbReference>
<dbReference type="OrthoDB" id="3433125at2759"/>
<dbReference type="GeneID" id="34610744"/>
<dbReference type="RefSeq" id="XP_022576912.1">
    <property type="nucleotide sequence ID" value="XM_022724279.1"/>
</dbReference>
<feature type="compositionally biased region" description="Basic and acidic residues" evidence="1">
    <location>
        <begin position="599"/>
        <end position="608"/>
    </location>
</feature>
<name>A0A1L9S5F8_9EURO</name>
<accession>A0A1L9S5F8</accession>
<proteinExistence type="predicted"/>
<feature type="region of interest" description="Disordered" evidence="1">
    <location>
        <begin position="24"/>
        <end position="107"/>
    </location>
</feature>
<evidence type="ECO:0000313" key="3">
    <source>
        <dbReference type="Proteomes" id="UP000184188"/>
    </source>
</evidence>
<evidence type="ECO:0000313" key="2">
    <source>
        <dbReference type="EMBL" id="OJJ42402.1"/>
    </source>
</evidence>
<dbReference type="AlphaFoldDB" id="A0A1L9S5F8"/>
<keyword evidence="3" id="KW-1185">Reference proteome</keyword>
<feature type="compositionally biased region" description="Polar residues" evidence="1">
    <location>
        <begin position="506"/>
        <end position="517"/>
    </location>
</feature>
<dbReference type="PANTHER" id="PTHR38887:SF1">
    <property type="entry name" value="RAS MODIFICATION PROTEIN ERF4"/>
    <property type="match status" value="1"/>
</dbReference>
<feature type="compositionally biased region" description="Low complexity" evidence="1">
    <location>
        <begin position="577"/>
        <end position="598"/>
    </location>
</feature>
<sequence length="682" mass="74125">MLNTQGPIGKLAQGVTSGIGFVAEAHGYRKAKKAAIKQREEEDDQQQKENTEKSPSQSPNARIPSPDEENTADARVDEMERTWQLDEAQDVIIEETKPRKSKEGTANPDKVIAAFLQRQPPPSTPPAARLALPVAIPQRRPKDKTRGFVRAYAPDMENVGISPDAWLDFIDTLCEASLANPWINALNLVSLAASPLPTLTSQLISAAITIATTVAIETQGRYRQNKAIDRLNDEWFRPRGLFCLVMTWDATSFNDKTNASITTTIQNNIDSQGRMSHKFQSSNGVTNGMESLQTADLIFPGLDFIATATQDQQKGFKAKWKRGMGFVDDYMDRRAQAKFIAENPDSYLNQGAAPKFLSKYADPTYSIIPGGQQNGSTGGGVGGGLLGGGRSGGGILGDRGSGGGILGGRGSGGLLGGRGSGGLLGDRGSGGLLGGRGSGGLLGGRASQGGAYGGRGSEEDYYRGRGSQGGLFADRGSQGGLLGRGLGGRAGGGGLFGLVGLASQSMSGQSRTNSTGRASPAPYPEAERYQSHPSVPDNVSGERGQPYQQGYQPYQQSNQQGDQRYQQYDQRYEQYDQRYPQTDPRYPQQYDQQYQQDSRYSHQYDQQDPRYSQQYNQQYQQDPRYQQQQQQQSVGLGSMKKLFASKALYLMVVNMPTEEEMAQAKSLAADWDIRSQQEELHL</sequence>
<feature type="region of interest" description="Disordered" evidence="1">
    <location>
        <begin position="506"/>
        <end position="564"/>
    </location>
</feature>
<feature type="compositionally biased region" description="Basic and acidic residues" evidence="1">
    <location>
        <begin position="37"/>
        <end position="52"/>
    </location>
</feature>
<feature type="region of interest" description="Disordered" evidence="1">
    <location>
        <begin position="439"/>
        <end position="463"/>
    </location>
</feature>
<dbReference type="InterPro" id="IPR053221">
    <property type="entry name" value="Burnettramic_acid_biosynth"/>
</dbReference>
<feature type="compositionally biased region" description="Basic and acidic residues" evidence="1">
    <location>
        <begin position="72"/>
        <end position="84"/>
    </location>
</feature>
<dbReference type="Proteomes" id="UP000184188">
    <property type="component" value="Unassembled WGS sequence"/>
</dbReference>
<gene>
    <name evidence="2" type="ORF">ASPZODRAFT_137316</name>
</gene>
<protein>
    <submittedName>
        <fullName evidence="2">Uncharacterized protein</fullName>
    </submittedName>
</protein>
<feature type="compositionally biased region" description="Low complexity" evidence="1">
    <location>
        <begin position="544"/>
        <end position="564"/>
    </location>
</feature>
<feature type="region of interest" description="Disordered" evidence="1">
    <location>
        <begin position="577"/>
        <end position="633"/>
    </location>
</feature>
<feature type="compositionally biased region" description="Gly residues" evidence="1">
    <location>
        <begin position="439"/>
        <end position="455"/>
    </location>
</feature>
<dbReference type="EMBL" id="KV878360">
    <property type="protein sequence ID" value="OJJ42402.1"/>
    <property type="molecule type" value="Genomic_DNA"/>
</dbReference>
<dbReference type="VEuPathDB" id="FungiDB:ASPZODRAFT_137316"/>
<evidence type="ECO:0000256" key="1">
    <source>
        <dbReference type="SAM" id="MobiDB-lite"/>
    </source>
</evidence>